<protein>
    <submittedName>
        <fullName evidence="1">Uncharacterized protein</fullName>
    </submittedName>
</protein>
<gene>
    <name evidence="1" type="ORF">GPA22_17645</name>
</gene>
<comment type="caution">
    <text evidence="1">The sequence shown here is derived from an EMBL/GenBank/DDBJ whole genome shotgun (WGS) entry which is preliminary data.</text>
</comment>
<sequence>MKISKAFIKCTEFLERQKTLALEFVRPLMRKTEPPLHEARRLIARAIRLIERNHRPHDGAAAVGKMLADVCTPYFGAPYLAHIRSGLRARRYH</sequence>
<evidence type="ECO:0000313" key="1">
    <source>
        <dbReference type="EMBL" id="NMG45541.1"/>
    </source>
</evidence>
<reference evidence="1 2" key="1">
    <citation type="submission" date="2019-12" db="EMBL/GenBank/DDBJ databases">
        <title>Comparative genomics gives insights into the taxonomy of the Azoarcus-Aromatoleum group and reveals separate origins of nif in the plant-associated Azoarcus and non-plant-associated Aromatoleum sub-groups.</title>
        <authorList>
            <person name="Lafos M."/>
            <person name="Maluk M."/>
            <person name="Batista M."/>
            <person name="Junghare M."/>
            <person name="Carmona M."/>
            <person name="Faoro H."/>
            <person name="Cruz L.M."/>
            <person name="Battistoni F."/>
            <person name="De Souza E."/>
            <person name="Pedrosa F."/>
            <person name="Chen W.-M."/>
            <person name="Poole P.S."/>
            <person name="Dixon R.A."/>
            <person name="James E.K."/>
        </authorList>
    </citation>
    <scope>NUCLEOTIDE SEQUENCE [LARGE SCALE GENOMIC DNA]</scope>
    <source>
        <strain evidence="1 2">Td21</strain>
    </source>
</reference>
<evidence type="ECO:0000313" key="2">
    <source>
        <dbReference type="Proteomes" id="UP000623795"/>
    </source>
</evidence>
<accession>A0ABX1Q1G3</accession>
<organism evidence="1 2">
    <name type="scientific">Aromatoleum toluvorans</name>
    <dbReference type="NCBI Taxonomy" id="92002"/>
    <lineage>
        <taxon>Bacteria</taxon>
        <taxon>Pseudomonadati</taxon>
        <taxon>Pseudomonadota</taxon>
        <taxon>Betaproteobacteria</taxon>
        <taxon>Rhodocyclales</taxon>
        <taxon>Rhodocyclaceae</taxon>
        <taxon>Aromatoleum</taxon>
    </lineage>
</organism>
<keyword evidence="2" id="KW-1185">Reference proteome</keyword>
<name>A0ABX1Q1G3_9RHOO</name>
<dbReference type="RefSeq" id="WP_169257380.1">
    <property type="nucleotide sequence ID" value="NZ_WTVN01000032.1"/>
</dbReference>
<dbReference type="Proteomes" id="UP000623795">
    <property type="component" value="Unassembled WGS sequence"/>
</dbReference>
<dbReference type="EMBL" id="WTVN01000032">
    <property type="protein sequence ID" value="NMG45541.1"/>
    <property type="molecule type" value="Genomic_DNA"/>
</dbReference>
<proteinExistence type="predicted"/>